<name>A0A0F9VRX2_9ZZZZ</name>
<evidence type="ECO:0000256" key="1">
    <source>
        <dbReference type="SAM" id="MobiDB-lite"/>
    </source>
</evidence>
<protein>
    <submittedName>
        <fullName evidence="2">Uncharacterized protein</fullName>
    </submittedName>
</protein>
<evidence type="ECO:0000313" key="2">
    <source>
        <dbReference type="EMBL" id="KKN76241.1"/>
    </source>
</evidence>
<feature type="compositionally biased region" description="Basic and acidic residues" evidence="1">
    <location>
        <begin position="47"/>
        <end position="59"/>
    </location>
</feature>
<dbReference type="EMBL" id="LAZR01000298">
    <property type="protein sequence ID" value="KKN76241.1"/>
    <property type="molecule type" value="Genomic_DNA"/>
</dbReference>
<accession>A0A0F9VRX2</accession>
<proteinExistence type="predicted"/>
<gene>
    <name evidence="2" type="ORF">LCGC14_0372670</name>
</gene>
<feature type="region of interest" description="Disordered" evidence="1">
    <location>
        <begin position="44"/>
        <end position="64"/>
    </location>
</feature>
<sequence length="84" mass="9241">MAVDDDNITSLIEKTNLELTIIGSKRDDLRQLLNNLNKINKPVDPNDDTKRIMPKDKGVGGDMTLGRRQGMYDKAVADAATLGL</sequence>
<reference evidence="2" key="1">
    <citation type="journal article" date="2015" name="Nature">
        <title>Complex archaea that bridge the gap between prokaryotes and eukaryotes.</title>
        <authorList>
            <person name="Spang A."/>
            <person name="Saw J.H."/>
            <person name="Jorgensen S.L."/>
            <person name="Zaremba-Niedzwiedzka K."/>
            <person name="Martijn J."/>
            <person name="Lind A.E."/>
            <person name="van Eijk R."/>
            <person name="Schleper C."/>
            <person name="Guy L."/>
            <person name="Ettema T.J."/>
        </authorList>
    </citation>
    <scope>NUCLEOTIDE SEQUENCE</scope>
</reference>
<comment type="caution">
    <text evidence="2">The sequence shown here is derived from an EMBL/GenBank/DDBJ whole genome shotgun (WGS) entry which is preliminary data.</text>
</comment>
<organism evidence="2">
    <name type="scientific">marine sediment metagenome</name>
    <dbReference type="NCBI Taxonomy" id="412755"/>
    <lineage>
        <taxon>unclassified sequences</taxon>
        <taxon>metagenomes</taxon>
        <taxon>ecological metagenomes</taxon>
    </lineage>
</organism>
<dbReference type="AlphaFoldDB" id="A0A0F9VRX2"/>